<evidence type="ECO:0000313" key="1">
    <source>
        <dbReference type="EMBL" id="KAK1649993.1"/>
    </source>
</evidence>
<proteinExistence type="predicted"/>
<accession>A0AAD8SF07</accession>
<dbReference type="Proteomes" id="UP001231189">
    <property type="component" value="Unassembled WGS sequence"/>
</dbReference>
<dbReference type="AlphaFoldDB" id="A0AAD8SF07"/>
<reference evidence="1" key="1">
    <citation type="submission" date="2023-07" db="EMBL/GenBank/DDBJ databases">
        <title>A chromosome-level genome assembly of Lolium multiflorum.</title>
        <authorList>
            <person name="Chen Y."/>
            <person name="Copetti D."/>
            <person name="Kolliker R."/>
            <person name="Studer B."/>
        </authorList>
    </citation>
    <scope>NUCLEOTIDE SEQUENCE</scope>
    <source>
        <strain evidence="1">02402/16</strain>
        <tissue evidence="1">Leaf</tissue>
    </source>
</reference>
<comment type="caution">
    <text evidence="1">The sequence shown here is derived from an EMBL/GenBank/DDBJ whole genome shotgun (WGS) entry which is preliminary data.</text>
</comment>
<name>A0AAD8SF07_LOLMU</name>
<evidence type="ECO:0000313" key="2">
    <source>
        <dbReference type="Proteomes" id="UP001231189"/>
    </source>
</evidence>
<dbReference type="EMBL" id="JAUUTY010000004">
    <property type="protein sequence ID" value="KAK1649993.1"/>
    <property type="molecule type" value="Genomic_DNA"/>
</dbReference>
<sequence>MDGAHLQGCSVVEQEIVSRDWRDRRNYDQIANLAKMMGLYRFCVVILLSAASEFSMQPLKYQRIFSVPLLPLYGRVIVARKVPLPNYRPDLNDKRPHREVVIPLDCALLPFDKDGGKTESGSEKTEPVILDERQDPLLDQSVMEKVLRMKSIWMCNFRRS</sequence>
<protein>
    <submittedName>
        <fullName evidence="1">Uncharacterized protein</fullName>
    </submittedName>
</protein>
<organism evidence="1 2">
    <name type="scientific">Lolium multiflorum</name>
    <name type="common">Italian ryegrass</name>
    <name type="synonym">Lolium perenne subsp. multiflorum</name>
    <dbReference type="NCBI Taxonomy" id="4521"/>
    <lineage>
        <taxon>Eukaryota</taxon>
        <taxon>Viridiplantae</taxon>
        <taxon>Streptophyta</taxon>
        <taxon>Embryophyta</taxon>
        <taxon>Tracheophyta</taxon>
        <taxon>Spermatophyta</taxon>
        <taxon>Magnoliopsida</taxon>
        <taxon>Liliopsida</taxon>
        <taxon>Poales</taxon>
        <taxon>Poaceae</taxon>
        <taxon>BOP clade</taxon>
        <taxon>Pooideae</taxon>
        <taxon>Poodae</taxon>
        <taxon>Poeae</taxon>
        <taxon>Poeae Chloroplast Group 2 (Poeae type)</taxon>
        <taxon>Loliodinae</taxon>
        <taxon>Loliinae</taxon>
        <taxon>Lolium</taxon>
    </lineage>
</organism>
<keyword evidence="2" id="KW-1185">Reference proteome</keyword>
<gene>
    <name evidence="1" type="ORF">QYE76_067798</name>
</gene>